<dbReference type="Proteomes" id="UP000031258">
    <property type="component" value="Unassembled WGS sequence"/>
</dbReference>
<name>A0A0C1QKD5_9RICK</name>
<feature type="chain" id="PRO_5002137278" description="SH3b domain-containing protein" evidence="1">
    <location>
        <begin position="21"/>
        <end position="177"/>
    </location>
</feature>
<keyword evidence="3" id="KW-1185">Reference proteome</keyword>
<comment type="caution">
    <text evidence="2">The sequence shown here is derived from an EMBL/GenBank/DDBJ whole genome shotgun (WGS) entry which is preliminary data.</text>
</comment>
<protein>
    <recommendedName>
        <fullName evidence="4">SH3b domain-containing protein</fullName>
    </recommendedName>
</protein>
<dbReference type="EMBL" id="JSWE01000180">
    <property type="protein sequence ID" value="KIE04598.1"/>
    <property type="molecule type" value="Genomic_DNA"/>
</dbReference>
<keyword evidence="1" id="KW-0732">Signal</keyword>
<dbReference type="Pfam" id="PF06347">
    <property type="entry name" value="SH3_4"/>
    <property type="match status" value="2"/>
</dbReference>
<dbReference type="RefSeq" id="WP_053332713.1">
    <property type="nucleotide sequence ID" value="NZ_JSWE01000180.1"/>
</dbReference>
<dbReference type="AlphaFoldDB" id="A0A0C1QKD5"/>
<gene>
    <name evidence="2" type="ORF">NF27_HJ00510</name>
</gene>
<organism evidence="2 3">
    <name type="scientific">Candidatus Jidaibacter acanthamoebae</name>
    <dbReference type="NCBI Taxonomy" id="86105"/>
    <lineage>
        <taxon>Bacteria</taxon>
        <taxon>Pseudomonadati</taxon>
        <taxon>Pseudomonadota</taxon>
        <taxon>Alphaproteobacteria</taxon>
        <taxon>Rickettsiales</taxon>
        <taxon>Candidatus Midichloriaceae</taxon>
        <taxon>Candidatus Jidaibacter</taxon>
    </lineage>
</organism>
<evidence type="ECO:0000313" key="2">
    <source>
        <dbReference type="EMBL" id="KIE04598.1"/>
    </source>
</evidence>
<proteinExistence type="predicted"/>
<dbReference type="Gene3D" id="2.30.30.40">
    <property type="entry name" value="SH3 Domains"/>
    <property type="match status" value="1"/>
</dbReference>
<sequence length="177" mass="20484">MKRLLIICLLAGLLPLNALAREVGKETGLPLPRFVVLKSNKSNLRNGAGIKNAIKWTYLKKGYPMEVVAEFENWRKLKDIDGTEGWINENLITGRRNVVIIGNKFELNLDKYKLKQQEMVLLRYPDENSHPIVKVEFGVIGNIKKCDREWCKIKIEEYTGWIKKINLWGVYQEEVIG</sequence>
<accession>A0A0C1QKD5</accession>
<reference evidence="2 3" key="1">
    <citation type="submission" date="2014-11" db="EMBL/GenBank/DDBJ databases">
        <title>A Rickettsiales Symbiont of Amoebae With Ancient Features.</title>
        <authorList>
            <person name="Schulz F."/>
            <person name="Martijn J."/>
            <person name="Wascher F."/>
            <person name="Kostanjsek R."/>
            <person name="Ettema T.J."/>
            <person name="Horn M."/>
        </authorList>
    </citation>
    <scope>NUCLEOTIDE SEQUENCE [LARGE SCALE GENOMIC DNA]</scope>
    <source>
        <strain evidence="2 3">UWC36</strain>
    </source>
</reference>
<dbReference type="STRING" id="86105.NF27_HJ00510"/>
<evidence type="ECO:0008006" key="4">
    <source>
        <dbReference type="Google" id="ProtNLM"/>
    </source>
</evidence>
<evidence type="ECO:0000256" key="1">
    <source>
        <dbReference type="SAM" id="SignalP"/>
    </source>
</evidence>
<feature type="signal peptide" evidence="1">
    <location>
        <begin position="1"/>
        <end position="20"/>
    </location>
</feature>
<dbReference type="InterPro" id="IPR010466">
    <property type="entry name" value="DUF1058"/>
</dbReference>
<evidence type="ECO:0000313" key="3">
    <source>
        <dbReference type="Proteomes" id="UP000031258"/>
    </source>
</evidence>
<dbReference type="OrthoDB" id="9810773at2"/>